<reference evidence="2" key="1">
    <citation type="submission" date="2014-11" db="EMBL/GenBank/DDBJ databases">
        <authorList>
            <person name="Amaro Gonzalez C."/>
        </authorList>
    </citation>
    <scope>NUCLEOTIDE SEQUENCE</scope>
</reference>
<protein>
    <submittedName>
        <fullName evidence="2">Uncharacterized protein</fullName>
    </submittedName>
</protein>
<reference evidence="2" key="2">
    <citation type="journal article" date="2015" name="Fish Shellfish Immunol.">
        <title>Early steps in the European eel (Anguilla anguilla)-Vibrio vulnificus interaction in the gills: Role of the RtxA13 toxin.</title>
        <authorList>
            <person name="Callol A."/>
            <person name="Pajuelo D."/>
            <person name="Ebbesson L."/>
            <person name="Teles M."/>
            <person name="MacKenzie S."/>
            <person name="Amaro C."/>
        </authorList>
    </citation>
    <scope>NUCLEOTIDE SEQUENCE</scope>
</reference>
<keyword evidence="1" id="KW-0472">Membrane</keyword>
<proteinExistence type="predicted"/>
<keyword evidence="1" id="KW-1133">Transmembrane helix</keyword>
<evidence type="ECO:0000256" key="1">
    <source>
        <dbReference type="SAM" id="Phobius"/>
    </source>
</evidence>
<feature type="transmembrane region" description="Helical" evidence="1">
    <location>
        <begin position="15"/>
        <end position="36"/>
    </location>
</feature>
<evidence type="ECO:0000313" key="2">
    <source>
        <dbReference type="EMBL" id="JAH36771.1"/>
    </source>
</evidence>
<dbReference type="EMBL" id="GBXM01071806">
    <property type="protein sequence ID" value="JAH36771.1"/>
    <property type="molecule type" value="Transcribed_RNA"/>
</dbReference>
<name>A0A0E9S685_ANGAN</name>
<organism evidence="2">
    <name type="scientific">Anguilla anguilla</name>
    <name type="common">European freshwater eel</name>
    <name type="synonym">Muraena anguilla</name>
    <dbReference type="NCBI Taxonomy" id="7936"/>
    <lineage>
        <taxon>Eukaryota</taxon>
        <taxon>Metazoa</taxon>
        <taxon>Chordata</taxon>
        <taxon>Craniata</taxon>
        <taxon>Vertebrata</taxon>
        <taxon>Euteleostomi</taxon>
        <taxon>Actinopterygii</taxon>
        <taxon>Neopterygii</taxon>
        <taxon>Teleostei</taxon>
        <taxon>Anguilliformes</taxon>
        <taxon>Anguillidae</taxon>
        <taxon>Anguilla</taxon>
    </lineage>
</organism>
<keyword evidence="1" id="KW-0812">Transmembrane</keyword>
<dbReference type="AlphaFoldDB" id="A0A0E9S685"/>
<accession>A0A0E9S685</accession>
<sequence>MFRNNFVTFTECQRITAGTLLSFLRLLFFALAANIFSW</sequence>